<evidence type="ECO:0000256" key="3">
    <source>
        <dbReference type="ARBA" id="ARBA00022490"/>
    </source>
</evidence>
<dbReference type="PANTHER" id="PTHR43740">
    <property type="entry name" value="LEUCYL-TRNA SYNTHETASE"/>
    <property type="match status" value="1"/>
</dbReference>
<feature type="domain" description="Methionyl/Valyl/Leucyl/Isoleucyl-tRNA synthetase anticodon-binding" evidence="12">
    <location>
        <begin position="286"/>
        <end position="411"/>
    </location>
</feature>
<dbReference type="SUPFAM" id="SSF47323">
    <property type="entry name" value="Anticodon-binding domain of a subclass of class I aminoacyl-tRNA synthetases"/>
    <property type="match status" value="1"/>
</dbReference>
<evidence type="ECO:0000259" key="11">
    <source>
        <dbReference type="Pfam" id="PF00133"/>
    </source>
</evidence>
<organism evidence="13 14">
    <name type="scientific">Caloramator mitchellensis</name>
    <dbReference type="NCBI Taxonomy" id="908809"/>
    <lineage>
        <taxon>Bacteria</taxon>
        <taxon>Bacillati</taxon>
        <taxon>Bacillota</taxon>
        <taxon>Clostridia</taxon>
        <taxon>Eubacteriales</taxon>
        <taxon>Clostridiaceae</taxon>
        <taxon>Caloramator</taxon>
    </lineage>
</organism>
<dbReference type="Proteomes" id="UP000052015">
    <property type="component" value="Unassembled WGS sequence"/>
</dbReference>
<comment type="caution">
    <text evidence="13">The sequence shown here is derived from an EMBL/GenBank/DDBJ whole genome shotgun (WGS) entry which is preliminary data.</text>
</comment>
<keyword evidence="14" id="KW-1185">Reference proteome</keyword>
<evidence type="ECO:0000256" key="10">
    <source>
        <dbReference type="ARBA" id="ARBA00047469"/>
    </source>
</evidence>
<protein>
    <recommendedName>
        <fullName evidence="2">leucine--tRNA ligase</fullName>
        <ecNumber evidence="2">6.1.1.4</ecNumber>
    </recommendedName>
    <alternativeName>
        <fullName evidence="9">Leucyl-tRNA synthetase</fullName>
    </alternativeName>
</protein>
<proteinExistence type="inferred from homology"/>
<dbReference type="Pfam" id="PF00133">
    <property type="entry name" value="tRNA-synt_1"/>
    <property type="match status" value="1"/>
</dbReference>
<keyword evidence="8" id="KW-0030">Aminoacyl-tRNA synthetase</keyword>
<keyword evidence="3" id="KW-0963">Cytoplasm</keyword>
<evidence type="ECO:0000259" key="12">
    <source>
        <dbReference type="Pfam" id="PF08264"/>
    </source>
</evidence>
<dbReference type="GO" id="GO:0004823">
    <property type="term" value="F:leucine-tRNA ligase activity"/>
    <property type="evidence" value="ECO:0007669"/>
    <property type="project" value="UniProtKB-EC"/>
</dbReference>
<dbReference type="CDD" id="cd07958">
    <property type="entry name" value="Anticodon_Ia_Leu_BEm"/>
    <property type="match status" value="1"/>
</dbReference>
<dbReference type="STRING" id="908809.ABG79_02239"/>
<evidence type="ECO:0000313" key="14">
    <source>
        <dbReference type="Proteomes" id="UP000052015"/>
    </source>
</evidence>
<dbReference type="GO" id="GO:0006429">
    <property type="term" value="P:leucyl-tRNA aminoacylation"/>
    <property type="evidence" value="ECO:0007669"/>
    <property type="project" value="InterPro"/>
</dbReference>
<dbReference type="EMBL" id="LKHP01000018">
    <property type="protein sequence ID" value="KRQ86010.1"/>
    <property type="molecule type" value="Genomic_DNA"/>
</dbReference>
<dbReference type="GO" id="GO:0005524">
    <property type="term" value="F:ATP binding"/>
    <property type="evidence" value="ECO:0007669"/>
    <property type="project" value="UniProtKB-KW"/>
</dbReference>
<keyword evidence="5" id="KW-0547">Nucleotide-binding</keyword>
<accession>A0A0R3JSQ3</accession>
<keyword evidence="6" id="KW-0067">ATP-binding</keyword>
<reference evidence="13 14" key="1">
    <citation type="submission" date="2015-09" db="EMBL/GenBank/DDBJ databases">
        <title>Draft genome sequence of a Caloramator mitchellensis, a moderate thermophile from the Great Artesian Basin of Australia.</title>
        <authorList>
            <person name="Patel B.K."/>
        </authorList>
    </citation>
    <scope>NUCLEOTIDE SEQUENCE [LARGE SCALE GENOMIC DNA]</scope>
    <source>
        <strain evidence="13 14">VF08</strain>
    </source>
</reference>
<evidence type="ECO:0000256" key="2">
    <source>
        <dbReference type="ARBA" id="ARBA00013164"/>
    </source>
</evidence>
<dbReference type="FunFam" id="3.10.20.590:FF:000001">
    <property type="entry name" value="Leucine--tRNA ligase"/>
    <property type="match status" value="1"/>
</dbReference>
<dbReference type="FunFam" id="3.40.50.620:FF:000100">
    <property type="entry name" value="probable leucine--tRNA ligase, mitochondrial"/>
    <property type="match status" value="1"/>
</dbReference>
<evidence type="ECO:0000313" key="13">
    <source>
        <dbReference type="EMBL" id="KRQ86010.1"/>
    </source>
</evidence>
<dbReference type="InterPro" id="IPR009008">
    <property type="entry name" value="Val/Leu/Ile-tRNA-synth_edit"/>
</dbReference>
<dbReference type="SUPFAM" id="SSF52374">
    <property type="entry name" value="Nucleotidylyl transferase"/>
    <property type="match status" value="1"/>
</dbReference>
<keyword evidence="4 13" id="KW-0436">Ligase</keyword>
<evidence type="ECO:0000256" key="1">
    <source>
        <dbReference type="ARBA" id="ARBA00005594"/>
    </source>
</evidence>
<dbReference type="AlphaFoldDB" id="A0A0R3JSQ3"/>
<dbReference type="FunFam" id="1.10.730.10:FF:000011">
    <property type="entry name" value="Leucine--tRNA ligase chloroplastic/mitochondrial"/>
    <property type="match status" value="1"/>
</dbReference>
<dbReference type="Gene3D" id="3.40.50.620">
    <property type="entry name" value="HUPs"/>
    <property type="match status" value="1"/>
</dbReference>
<name>A0A0R3JSQ3_CALMK</name>
<evidence type="ECO:0000256" key="7">
    <source>
        <dbReference type="ARBA" id="ARBA00022917"/>
    </source>
</evidence>
<evidence type="ECO:0000256" key="9">
    <source>
        <dbReference type="ARBA" id="ARBA00030520"/>
    </source>
</evidence>
<dbReference type="SUPFAM" id="SSF50677">
    <property type="entry name" value="ValRS/IleRS/LeuRS editing domain"/>
    <property type="match status" value="1"/>
</dbReference>
<comment type="similarity">
    <text evidence="1">Belongs to the class-I aminoacyl-tRNA synthetase family.</text>
</comment>
<dbReference type="GO" id="GO:0002161">
    <property type="term" value="F:aminoacyl-tRNA deacylase activity"/>
    <property type="evidence" value="ECO:0007669"/>
    <property type="project" value="InterPro"/>
</dbReference>
<dbReference type="InterPro" id="IPR009080">
    <property type="entry name" value="tRNAsynth_Ia_anticodon-bd"/>
</dbReference>
<evidence type="ECO:0000256" key="4">
    <source>
        <dbReference type="ARBA" id="ARBA00022598"/>
    </source>
</evidence>
<dbReference type="InterPro" id="IPR014729">
    <property type="entry name" value="Rossmann-like_a/b/a_fold"/>
</dbReference>
<dbReference type="InterPro" id="IPR002302">
    <property type="entry name" value="Leu-tRNA-ligase"/>
</dbReference>
<dbReference type="Gene3D" id="1.10.730.10">
    <property type="entry name" value="Isoleucyl-tRNA Synthetase, Domain 1"/>
    <property type="match status" value="1"/>
</dbReference>
<gene>
    <name evidence="13" type="primary">leuS</name>
    <name evidence="13" type="ORF">ABG79_02239</name>
</gene>
<comment type="catalytic activity">
    <reaction evidence="10">
        <text>tRNA(Leu) + L-leucine + ATP = L-leucyl-tRNA(Leu) + AMP + diphosphate</text>
        <dbReference type="Rhea" id="RHEA:11688"/>
        <dbReference type="Rhea" id="RHEA-COMP:9613"/>
        <dbReference type="Rhea" id="RHEA-COMP:9622"/>
        <dbReference type="ChEBI" id="CHEBI:30616"/>
        <dbReference type="ChEBI" id="CHEBI:33019"/>
        <dbReference type="ChEBI" id="CHEBI:57427"/>
        <dbReference type="ChEBI" id="CHEBI:78442"/>
        <dbReference type="ChEBI" id="CHEBI:78494"/>
        <dbReference type="ChEBI" id="CHEBI:456215"/>
        <dbReference type="EC" id="6.1.1.4"/>
    </reaction>
</comment>
<feature type="domain" description="Aminoacyl-tRNA synthetase class Ia" evidence="11">
    <location>
        <begin position="45"/>
        <end position="246"/>
    </location>
</feature>
<evidence type="ECO:0000256" key="5">
    <source>
        <dbReference type="ARBA" id="ARBA00022741"/>
    </source>
</evidence>
<dbReference type="PATRIC" id="fig|908809.3.peg.2225"/>
<dbReference type="InterPro" id="IPR002300">
    <property type="entry name" value="aa-tRNA-synth_Ia"/>
</dbReference>
<keyword evidence="7" id="KW-0648">Protein biosynthesis</keyword>
<evidence type="ECO:0000256" key="6">
    <source>
        <dbReference type="ARBA" id="ARBA00022840"/>
    </source>
</evidence>
<dbReference type="GO" id="GO:0005829">
    <property type="term" value="C:cytosol"/>
    <property type="evidence" value="ECO:0007669"/>
    <property type="project" value="TreeGrafter"/>
</dbReference>
<dbReference type="Pfam" id="PF08264">
    <property type="entry name" value="Anticodon_1"/>
    <property type="match status" value="1"/>
</dbReference>
<sequence>MPYIEDGYMINSGNFNGMKNTDAYEKIVDYIAENKFGEKKINFRLRDWLISRQRYWGAPIPIVYCEHCGEIPVPEEQLPVLLPEDVQFTGKGESPIATSETFIHTTCPKCGGKATREIDTMDTFVCSSWYYFRYTDAKNEKEAFNYEKAKYWMAVDQYVGGVEHAILHLLYSRFFAKALYDFNISPVDEPFTNLLTQGMVLKDGAKMSKSKGNIVSPEEIIRDYGADTARLFILFAAPPERDLEWSDQGVEGCFRFLNRVWRLVDELAPKCSGRKEFNLSELTKEDKDIRRAIHQTVKKVTEDISQRFNFNTAISSVMELVNAMYQYKDIENPNYGIIAEGIEKMILVLAPFVPHITEELWQKMGHNNSVHEENWPNYDEKALELDEIEVVVQINGKLRGKIIVPVNADKDMLLSAAKNDNKVKPALEGKTIVKEIVVPGKLVNIVVK</sequence>
<dbReference type="InterPro" id="IPR013155">
    <property type="entry name" value="M/V/L/I-tRNA-synth_anticd-bd"/>
</dbReference>
<dbReference type="PANTHER" id="PTHR43740:SF2">
    <property type="entry name" value="LEUCINE--TRNA LIGASE, MITOCHONDRIAL"/>
    <property type="match status" value="1"/>
</dbReference>
<dbReference type="Gene3D" id="3.10.20.590">
    <property type="match status" value="1"/>
</dbReference>
<dbReference type="EC" id="6.1.1.4" evidence="2"/>
<evidence type="ECO:0000256" key="8">
    <source>
        <dbReference type="ARBA" id="ARBA00023146"/>
    </source>
</evidence>